<dbReference type="AlphaFoldDB" id="A0A3B0AM40"/>
<evidence type="ECO:0000313" key="1">
    <source>
        <dbReference type="EMBL" id="RKN60036.1"/>
    </source>
</evidence>
<sequence length="61" mass="6518">MLAHLRKNETFAQVKAASRVSEPVAQRYLNDTLELLAVRSTGSRKTVVGLGEGSSSLLTGC</sequence>
<proteinExistence type="predicted"/>
<name>A0A3B0AM40_9ACTN</name>
<evidence type="ECO:0000313" key="2">
    <source>
        <dbReference type="Proteomes" id="UP000270343"/>
    </source>
</evidence>
<reference evidence="1 2" key="1">
    <citation type="journal article" date="2015" name="Antonie Van Leeuwenhoek">
        <title>Streptomyces klenkii sp. nov., isolated from deep marine sediment.</title>
        <authorList>
            <person name="Veyisoglu A."/>
            <person name="Sahin N."/>
        </authorList>
    </citation>
    <scope>NUCLEOTIDE SEQUENCE [LARGE SCALE GENOMIC DNA]</scope>
    <source>
        <strain evidence="1 2">KCTC 29202</strain>
    </source>
</reference>
<keyword evidence="2" id="KW-1185">Reference proteome</keyword>
<accession>A0A3B0AM40</accession>
<dbReference type="Proteomes" id="UP000270343">
    <property type="component" value="Unassembled WGS sequence"/>
</dbReference>
<comment type="caution">
    <text evidence="1">The sequence shown here is derived from an EMBL/GenBank/DDBJ whole genome shotgun (WGS) entry which is preliminary data.</text>
</comment>
<protein>
    <submittedName>
        <fullName evidence="1">Uncharacterized protein</fullName>
    </submittedName>
</protein>
<dbReference type="EMBL" id="RBAM01000033">
    <property type="protein sequence ID" value="RKN60036.1"/>
    <property type="molecule type" value="Genomic_DNA"/>
</dbReference>
<organism evidence="1 2">
    <name type="scientific">Streptomyces klenkii</name>
    <dbReference type="NCBI Taxonomy" id="1420899"/>
    <lineage>
        <taxon>Bacteria</taxon>
        <taxon>Bacillati</taxon>
        <taxon>Actinomycetota</taxon>
        <taxon>Actinomycetes</taxon>
        <taxon>Kitasatosporales</taxon>
        <taxon>Streptomycetaceae</taxon>
        <taxon>Streptomyces</taxon>
    </lineage>
</organism>
<gene>
    <name evidence="1" type="ORF">D7231_33505</name>
</gene>